<dbReference type="PANTHER" id="PTHR30619:SF1">
    <property type="entry name" value="RECOMBINATION PROTEIN 2"/>
    <property type="match status" value="1"/>
</dbReference>
<dbReference type="Pfam" id="PF03772">
    <property type="entry name" value="Competence"/>
    <property type="match status" value="1"/>
</dbReference>
<comment type="caution">
    <text evidence="8">The sequence shown here is derived from an EMBL/GenBank/DDBJ whole genome shotgun (WGS) entry which is preliminary data.</text>
</comment>
<accession>A0A1F4TTI8</accession>
<name>A0A1F4TTI8_UNCSA</name>
<feature type="transmembrane region" description="Helical" evidence="6">
    <location>
        <begin position="53"/>
        <end position="73"/>
    </location>
</feature>
<reference evidence="8 9" key="1">
    <citation type="journal article" date="2016" name="Nat. Commun.">
        <title>Thousands of microbial genomes shed light on interconnected biogeochemical processes in an aquifer system.</title>
        <authorList>
            <person name="Anantharaman K."/>
            <person name="Brown C.T."/>
            <person name="Hug L.A."/>
            <person name="Sharon I."/>
            <person name="Castelle C.J."/>
            <person name="Probst A.J."/>
            <person name="Thomas B.C."/>
            <person name="Singh A."/>
            <person name="Wilkins M.J."/>
            <person name="Karaoz U."/>
            <person name="Brodie E.L."/>
            <person name="Williams K.H."/>
            <person name="Hubbard S.S."/>
            <person name="Banfield J.F."/>
        </authorList>
    </citation>
    <scope>NUCLEOTIDE SEQUENCE [LARGE SCALE GENOMIC DNA]</scope>
</reference>
<feature type="transmembrane region" description="Helical" evidence="6">
    <location>
        <begin position="257"/>
        <end position="275"/>
    </location>
</feature>
<gene>
    <name evidence="8" type="ORF">A2311_02210</name>
</gene>
<dbReference type="Pfam" id="PF00753">
    <property type="entry name" value="Lactamase_B"/>
    <property type="match status" value="1"/>
</dbReference>
<dbReference type="GO" id="GO:0005886">
    <property type="term" value="C:plasma membrane"/>
    <property type="evidence" value="ECO:0007669"/>
    <property type="project" value="UniProtKB-SubCell"/>
</dbReference>
<evidence type="ECO:0000256" key="3">
    <source>
        <dbReference type="ARBA" id="ARBA00022692"/>
    </source>
</evidence>
<dbReference type="STRING" id="1802583.A2311_02210"/>
<dbReference type="InterPro" id="IPR052159">
    <property type="entry name" value="Competence_DNA_uptake"/>
</dbReference>
<dbReference type="InterPro" id="IPR001279">
    <property type="entry name" value="Metallo-B-lactamas"/>
</dbReference>
<dbReference type="PROSITE" id="PS51733">
    <property type="entry name" value="BPL_LPL_CATALYTIC"/>
    <property type="match status" value="1"/>
</dbReference>
<evidence type="ECO:0000256" key="1">
    <source>
        <dbReference type="ARBA" id="ARBA00004651"/>
    </source>
</evidence>
<evidence type="ECO:0000313" key="9">
    <source>
        <dbReference type="Proteomes" id="UP000178951"/>
    </source>
</evidence>
<evidence type="ECO:0000256" key="2">
    <source>
        <dbReference type="ARBA" id="ARBA00022475"/>
    </source>
</evidence>
<dbReference type="PANTHER" id="PTHR30619">
    <property type="entry name" value="DNA INTERNALIZATION/COMPETENCE PROTEIN COMEC/REC2"/>
    <property type="match status" value="1"/>
</dbReference>
<keyword evidence="5 6" id="KW-0472">Membrane</keyword>
<comment type="subcellular location">
    <subcellularLocation>
        <location evidence="1">Cell membrane</location>
        <topology evidence="1">Multi-pass membrane protein</topology>
    </subcellularLocation>
</comment>
<dbReference type="InterPro" id="IPR004797">
    <property type="entry name" value="Competence_ComEC/Rec2"/>
</dbReference>
<feature type="transmembrane region" description="Helical" evidence="6">
    <location>
        <begin position="377"/>
        <end position="398"/>
    </location>
</feature>
<feature type="transmembrane region" description="Helical" evidence="6">
    <location>
        <begin position="295"/>
        <end position="314"/>
    </location>
</feature>
<dbReference type="InterPro" id="IPR036866">
    <property type="entry name" value="RibonucZ/Hydroxyglut_hydro"/>
</dbReference>
<feature type="transmembrane region" description="Helical" evidence="6">
    <location>
        <begin position="6"/>
        <end position="25"/>
    </location>
</feature>
<organism evidence="8 9">
    <name type="scientific">candidate division WOR-1 bacterium RIFOXYB2_FULL_48_7</name>
    <dbReference type="NCBI Taxonomy" id="1802583"/>
    <lineage>
        <taxon>Bacteria</taxon>
        <taxon>Bacillati</taxon>
        <taxon>Saganbacteria</taxon>
    </lineage>
</organism>
<dbReference type="SMART" id="SM00849">
    <property type="entry name" value="Lactamase_B"/>
    <property type="match status" value="1"/>
</dbReference>
<feature type="transmembrane region" description="Helical" evidence="6">
    <location>
        <begin position="133"/>
        <end position="158"/>
    </location>
</feature>
<feature type="transmembrane region" description="Helical" evidence="6">
    <location>
        <begin position="164"/>
        <end position="187"/>
    </location>
</feature>
<dbReference type="InterPro" id="IPR004143">
    <property type="entry name" value="BPL_LPL_catalytic"/>
</dbReference>
<keyword evidence="2" id="KW-1003">Cell membrane</keyword>
<sequence length="657" mass="72359">MLLKEPIFNLLIAYIIGIVVGVYWLVSPNISYIFIACLLIIAIISWSKHKPVHFYFIIIIFLLGTVSFQLHNFHENKKANTPRWIGQIRQVFNHQLNQIMPSKEAAVLGSFLLGDEVAKLPAESKEIYRQAGLIHLLVVSGTQVSIMIGLCQGIGRYLCWPKVIGFLFATLMNLLMVLLTGGGASILRAAIMAEFALFGQLFERESQGMNALLLSAMILLVINPVTLYDLGFQLSFAATWSLLYLSPILAQRLWPPLALAVSPMLATAPLIAYNFSQVSPGGILANLIILPGVELFLFLAIGCVLISFFLLPLAQIIGNALWLVLFCLEKLSAAIAALPGAYFYMRQPSWLMVVAFYLGLIWAIEKLRRNEKIVFNLYRLLLAVVLCLLVLVLAGLAAPVSLGQRELKVTFIDVGQGDATLICTPDGQNILIDGGEGKYRTALQELRRQGIGGLDLVILTHPHDDHLGGLNQILGVLPVASVIDDQDSYSSQAYQRFRSLIAMNAIKYSIGYYGQLFDLGGGISLEVLNSAEPGDDDCNANSLVTRLAYGRFSLLLTGDLNQAREPFLCASQAGHLQSTVLKVGHHGSQTSTSPDFIQLVKPSEAVISVGRHNKYRHPHRSLLDRLAAAQIRIWRTDRQGNITLKTDGENYSIVPQK</sequence>
<feature type="transmembrane region" description="Helical" evidence="6">
    <location>
        <begin position="208"/>
        <end position="226"/>
    </location>
</feature>
<dbReference type="Proteomes" id="UP000178951">
    <property type="component" value="Unassembled WGS sequence"/>
</dbReference>
<evidence type="ECO:0000313" key="8">
    <source>
        <dbReference type="EMBL" id="OGC36022.1"/>
    </source>
</evidence>
<dbReference type="NCBIfam" id="TIGR00361">
    <property type="entry name" value="ComEC_Rec2"/>
    <property type="match status" value="1"/>
</dbReference>
<feature type="domain" description="BPL/LPL catalytic" evidence="7">
    <location>
        <begin position="591"/>
        <end position="657"/>
    </location>
</feature>
<feature type="transmembrane region" description="Helical" evidence="6">
    <location>
        <begin position="30"/>
        <end position="47"/>
    </location>
</feature>
<dbReference type="CDD" id="cd07731">
    <property type="entry name" value="ComA-like_MBL-fold"/>
    <property type="match status" value="1"/>
</dbReference>
<dbReference type="Gene3D" id="3.60.15.10">
    <property type="entry name" value="Ribonuclease Z/Hydroxyacylglutathione hydrolase-like"/>
    <property type="match status" value="1"/>
</dbReference>
<dbReference type="InterPro" id="IPR004477">
    <property type="entry name" value="ComEC_N"/>
</dbReference>
<dbReference type="AlphaFoldDB" id="A0A1F4TTI8"/>
<evidence type="ECO:0000256" key="6">
    <source>
        <dbReference type="SAM" id="Phobius"/>
    </source>
</evidence>
<dbReference type="EMBL" id="MEUF01000020">
    <property type="protein sequence ID" value="OGC36022.1"/>
    <property type="molecule type" value="Genomic_DNA"/>
</dbReference>
<evidence type="ECO:0000256" key="4">
    <source>
        <dbReference type="ARBA" id="ARBA00022989"/>
    </source>
</evidence>
<keyword evidence="4 6" id="KW-1133">Transmembrane helix</keyword>
<feature type="transmembrane region" description="Helical" evidence="6">
    <location>
        <begin position="349"/>
        <end position="365"/>
    </location>
</feature>
<keyword evidence="3 6" id="KW-0812">Transmembrane</keyword>
<dbReference type="SUPFAM" id="SSF56281">
    <property type="entry name" value="Metallo-hydrolase/oxidoreductase"/>
    <property type="match status" value="1"/>
</dbReference>
<evidence type="ECO:0000259" key="7">
    <source>
        <dbReference type="PROSITE" id="PS51733"/>
    </source>
</evidence>
<dbReference type="NCBIfam" id="TIGR00360">
    <property type="entry name" value="ComEC_N-term"/>
    <property type="match status" value="1"/>
</dbReference>
<evidence type="ECO:0000256" key="5">
    <source>
        <dbReference type="ARBA" id="ARBA00023136"/>
    </source>
</evidence>
<dbReference type="InterPro" id="IPR035681">
    <property type="entry name" value="ComA-like_MBL"/>
</dbReference>
<proteinExistence type="predicted"/>
<dbReference type="GO" id="GO:0030420">
    <property type="term" value="P:establishment of competence for transformation"/>
    <property type="evidence" value="ECO:0007669"/>
    <property type="project" value="InterPro"/>
</dbReference>
<protein>
    <submittedName>
        <fullName evidence="8">DNA internalization-related competence protein ComEC/Rec2</fullName>
    </submittedName>
</protein>
<feature type="transmembrane region" description="Helical" evidence="6">
    <location>
        <begin position="321"/>
        <end position="343"/>
    </location>
</feature>